<gene>
    <name evidence="6" type="ORF">FCL54_07175</name>
</gene>
<dbReference type="Gene3D" id="3.40.50.2300">
    <property type="match status" value="2"/>
</dbReference>
<keyword evidence="4" id="KW-0732">Signal</keyword>
<feature type="signal peptide" evidence="4">
    <location>
        <begin position="1"/>
        <end position="20"/>
    </location>
</feature>
<dbReference type="CDD" id="cd06305">
    <property type="entry name" value="PBP1_methylthioribose_binding-like"/>
    <property type="match status" value="1"/>
</dbReference>
<evidence type="ECO:0000313" key="6">
    <source>
        <dbReference type="EMBL" id="TLS38299.1"/>
    </source>
</evidence>
<feature type="chain" id="PRO_5039196154" evidence="4">
    <location>
        <begin position="21"/>
        <end position="382"/>
    </location>
</feature>
<comment type="subcellular location">
    <subcellularLocation>
        <location evidence="1">Cell envelope</location>
    </subcellularLocation>
</comment>
<reference evidence="6 7" key="1">
    <citation type="submission" date="2019-04" db="EMBL/GenBank/DDBJ databases">
        <title>Bacillus caeni sp. nov., a bacterium isolated from mangrove sediment.</title>
        <authorList>
            <person name="Huang H."/>
            <person name="Mo K."/>
            <person name="Hu Y."/>
        </authorList>
    </citation>
    <scope>NUCLEOTIDE SEQUENCE [LARGE SCALE GENOMIC DNA]</scope>
    <source>
        <strain evidence="6 7">HB172195</strain>
    </source>
</reference>
<dbReference type="OrthoDB" id="7041874at2"/>
<organism evidence="6 7">
    <name type="scientific">Exobacillus caeni</name>
    <dbReference type="NCBI Taxonomy" id="2574798"/>
    <lineage>
        <taxon>Bacteria</taxon>
        <taxon>Bacillati</taxon>
        <taxon>Bacillota</taxon>
        <taxon>Bacilli</taxon>
        <taxon>Bacillales</taxon>
        <taxon>Guptibacillaceae</taxon>
        <taxon>Exobacillus</taxon>
    </lineage>
</organism>
<dbReference type="Proteomes" id="UP000308230">
    <property type="component" value="Unassembled WGS sequence"/>
</dbReference>
<evidence type="ECO:0000256" key="3">
    <source>
        <dbReference type="SAM" id="MobiDB-lite"/>
    </source>
</evidence>
<accession>A0A5R9F709</accession>
<dbReference type="InterPro" id="IPR050555">
    <property type="entry name" value="Bact_Solute-Bind_Prot2"/>
</dbReference>
<evidence type="ECO:0000313" key="7">
    <source>
        <dbReference type="Proteomes" id="UP000308230"/>
    </source>
</evidence>
<dbReference type="AlphaFoldDB" id="A0A5R9F709"/>
<evidence type="ECO:0000259" key="5">
    <source>
        <dbReference type="Pfam" id="PF13407"/>
    </source>
</evidence>
<name>A0A5R9F709_9BACL</name>
<feature type="compositionally biased region" description="Basic and acidic residues" evidence="3">
    <location>
        <begin position="35"/>
        <end position="54"/>
    </location>
</feature>
<feature type="domain" description="Periplasmic binding protein" evidence="5">
    <location>
        <begin position="74"/>
        <end position="329"/>
    </location>
</feature>
<dbReference type="RefSeq" id="WP_138124791.1">
    <property type="nucleotide sequence ID" value="NZ_SWLG01000004.1"/>
</dbReference>
<dbReference type="PANTHER" id="PTHR30036:SF7">
    <property type="entry name" value="ABC TRANSPORTER PERIPLASMIC-BINDING PROTEIN YPHF"/>
    <property type="match status" value="1"/>
</dbReference>
<dbReference type="GO" id="GO:0030288">
    <property type="term" value="C:outer membrane-bounded periplasmic space"/>
    <property type="evidence" value="ECO:0007669"/>
    <property type="project" value="TreeGrafter"/>
</dbReference>
<dbReference type="InterPro" id="IPR028082">
    <property type="entry name" value="Peripla_BP_I"/>
</dbReference>
<evidence type="ECO:0000256" key="2">
    <source>
        <dbReference type="ARBA" id="ARBA00007639"/>
    </source>
</evidence>
<keyword evidence="7" id="KW-1185">Reference proteome</keyword>
<dbReference type="PROSITE" id="PS51257">
    <property type="entry name" value="PROKAR_LIPOPROTEIN"/>
    <property type="match status" value="1"/>
</dbReference>
<dbReference type="Pfam" id="PF13407">
    <property type="entry name" value="Peripla_BP_4"/>
    <property type="match status" value="1"/>
</dbReference>
<proteinExistence type="inferred from homology"/>
<evidence type="ECO:0000256" key="1">
    <source>
        <dbReference type="ARBA" id="ARBA00004196"/>
    </source>
</evidence>
<dbReference type="InterPro" id="IPR025997">
    <property type="entry name" value="SBP_2_dom"/>
</dbReference>
<dbReference type="PANTHER" id="PTHR30036">
    <property type="entry name" value="D-XYLOSE-BINDING PERIPLASMIC PROTEIN"/>
    <property type="match status" value="1"/>
</dbReference>
<dbReference type="SUPFAM" id="SSF53822">
    <property type="entry name" value="Periplasmic binding protein-like I"/>
    <property type="match status" value="1"/>
</dbReference>
<sequence length="382" mass="41660">MKNFKLLAILLLLLSLFLGACTNEQDAVSPQQDGKASDKTTASKEDKNEGKKGENTASADIPEAVQEPLKIAAIMQFSIGTFSSQYIQGVKEQVEAFGGEVQVYNADNDLAKMATHLDTAINQNVDGILIDHGRADALAPGVKKALEKGIPVVSFDNDLNLPGVTVIDQDDYSLAWNSLKTLAQDLNGEGEIVYVWVGGFTPMERRNTIYEAFKERYPNIKEVAKFGNASANTALDTQTQMEAILKQYPNKGDIDAVFAPWDEFAKGVTRAIEQAGRTEIKVYGIDLSDEDLQLIQKENSPWVATAATDPAEVGRAQVRFLYQKVAGEETPAIYSLDPHLVKKSDLPGETISMDEIGDHVKSWGTSDAGVSPWMNALTEKAE</sequence>
<comment type="similarity">
    <text evidence="2">Belongs to the bacterial solute-binding protein 2 family.</text>
</comment>
<dbReference type="EMBL" id="SWLG01000004">
    <property type="protein sequence ID" value="TLS38299.1"/>
    <property type="molecule type" value="Genomic_DNA"/>
</dbReference>
<dbReference type="GO" id="GO:0030246">
    <property type="term" value="F:carbohydrate binding"/>
    <property type="evidence" value="ECO:0007669"/>
    <property type="project" value="TreeGrafter"/>
</dbReference>
<feature type="region of interest" description="Disordered" evidence="3">
    <location>
        <begin position="27"/>
        <end position="61"/>
    </location>
</feature>
<protein>
    <submittedName>
        <fullName evidence="6">Sugar ABC transporter substrate-binding protein</fullName>
    </submittedName>
</protein>
<comment type="caution">
    <text evidence="6">The sequence shown here is derived from an EMBL/GenBank/DDBJ whole genome shotgun (WGS) entry which is preliminary data.</text>
</comment>
<evidence type="ECO:0000256" key="4">
    <source>
        <dbReference type="SAM" id="SignalP"/>
    </source>
</evidence>